<reference evidence="3 4" key="1">
    <citation type="submission" date="2018-08" db="EMBL/GenBank/DDBJ databases">
        <title>Aeromicrobium sp. M2KJ-4, whole genome shotgun sequence.</title>
        <authorList>
            <person name="Tuo L."/>
        </authorList>
    </citation>
    <scope>NUCLEOTIDE SEQUENCE [LARGE SCALE GENOMIC DNA]</scope>
    <source>
        <strain evidence="3 4">M2KJ-4</strain>
    </source>
</reference>
<comment type="caution">
    <text evidence="3">The sequence shown here is derived from an EMBL/GenBank/DDBJ whole genome shotgun (WGS) entry which is preliminary data.</text>
</comment>
<dbReference type="EMBL" id="QUBR01000002">
    <property type="protein sequence ID" value="REK71002.1"/>
    <property type="molecule type" value="Genomic_DNA"/>
</dbReference>
<keyword evidence="2" id="KW-1133">Transmembrane helix</keyword>
<keyword evidence="2" id="KW-0472">Membrane</keyword>
<keyword evidence="2" id="KW-0812">Transmembrane</keyword>
<dbReference type="Pfam" id="PF11382">
    <property type="entry name" value="MctB"/>
    <property type="match status" value="1"/>
</dbReference>
<evidence type="ECO:0000256" key="1">
    <source>
        <dbReference type="SAM" id="MobiDB-lite"/>
    </source>
</evidence>
<evidence type="ECO:0000313" key="4">
    <source>
        <dbReference type="Proteomes" id="UP000265581"/>
    </source>
</evidence>
<dbReference type="InterPro" id="IPR021522">
    <property type="entry name" value="MctB"/>
</dbReference>
<feature type="region of interest" description="Disordered" evidence="1">
    <location>
        <begin position="1"/>
        <end position="38"/>
    </location>
</feature>
<feature type="transmembrane region" description="Helical" evidence="2">
    <location>
        <begin position="53"/>
        <end position="74"/>
    </location>
</feature>
<dbReference type="GO" id="GO:0016020">
    <property type="term" value="C:membrane"/>
    <property type="evidence" value="ECO:0007669"/>
    <property type="project" value="InterPro"/>
</dbReference>
<dbReference type="GO" id="GO:0055070">
    <property type="term" value="P:copper ion homeostasis"/>
    <property type="evidence" value="ECO:0007669"/>
    <property type="project" value="InterPro"/>
</dbReference>
<protein>
    <submittedName>
        <fullName evidence="3">Copper transporter</fullName>
    </submittedName>
</protein>
<feature type="compositionally biased region" description="Basic residues" evidence="1">
    <location>
        <begin position="10"/>
        <end position="34"/>
    </location>
</feature>
<proteinExistence type="predicted"/>
<evidence type="ECO:0000313" key="3">
    <source>
        <dbReference type="EMBL" id="REK71002.1"/>
    </source>
</evidence>
<evidence type="ECO:0000256" key="2">
    <source>
        <dbReference type="SAM" id="Phobius"/>
    </source>
</evidence>
<sequence>MAGRAAAPGRGRRRRRRDRRHPGGPGLARHHRRPADRPRLLDQRTLHVISFRYHLVSVAAILLALAAGIALGSGPLDEAGDSLRGTSGRASADPAVVSFEEGFAGRTAEGLLEDKLKGQSVVVMTVPGASQGEVGGIVSDLQLAGAEVTGQVELSSKLLDAADRQFAEGVAQQSASGDPDVSAAKDSYGRIGAALARAFMADETTAVDQSATAIRSAFTEGDLLSADTAPTNRATMAVLVTGPERAGTADRSTVIAALAGAMNDTGKGVVVAGPASSSTDGGAVKAVRDGAFATAVSTVDVTDSAAGRVVTVMAAAAQAAGQPGAWGTSRSSGGALPQ</sequence>
<name>A0A371P504_9ACTN</name>
<accession>A0A371P504</accession>
<gene>
    <name evidence="3" type="ORF">DX116_10550</name>
</gene>
<dbReference type="Proteomes" id="UP000265581">
    <property type="component" value="Unassembled WGS sequence"/>
</dbReference>
<organism evidence="3 4">
    <name type="scientific">Aeromicrobium endophyticum</name>
    <dbReference type="NCBI Taxonomy" id="2292704"/>
    <lineage>
        <taxon>Bacteria</taxon>
        <taxon>Bacillati</taxon>
        <taxon>Actinomycetota</taxon>
        <taxon>Actinomycetes</taxon>
        <taxon>Propionibacteriales</taxon>
        <taxon>Nocardioidaceae</taxon>
        <taxon>Aeromicrobium</taxon>
    </lineage>
</organism>
<dbReference type="AlphaFoldDB" id="A0A371P504"/>
<keyword evidence="4" id="KW-1185">Reference proteome</keyword>